<comment type="similarity">
    <text evidence="1">Belongs to the FrmR/RcnR family.</text>
</comment>
<dbReference type="AlphaFoldDB" id="A0AAU7EA96"/>
<dbReference type="Pfam" id="PF02583">
    <property type="entry name" value="Trns_repr_metal"/>
    <property type="match status" value="1"/>
</dbReference>
<dbReference type="GO" id="GO:0045892">
    <property type="term" value="P:negative regulation of DNA-templated transcription"/>
    <property type="evidence" value="ECO:0007669"/>
    <property type="project" value="UniProtKB-ARBA"/>
</dbReference>
<gene>
    <name evidence="2" type="ORF">AAH949_03010</name>
</gene>
<dbReference type="GO" id="GO:0003677">
    <property type="term" value="F:DNA binding"/>
    <property type="evidence" value="ECO:0007669"/>
    <property type="project" value="InterPro"/>
</dbReference>
<name>A0AAU7EA96_9BACT</name>
<sequence length="100" mass="11363">MSVKKSSCEHTHKHSKSYEKNITIRLNKTIGHIESIKKMILSGKDCSEVLIQLAAIKGEINSTAKVILKEHLDHCIIHAIEDKDLKSVEHFNKAIDMFIK</sequence>
<dbReference type="GO" id="GO:0046872">
    <property type="term" value="F:metal ion binding"/>
    <property type="evidence" value="ECO:0007669"/>
    <property type="project" value="InterPro"/>
</dbReference>
<proteinExistence type="inferred from homology"/>
<organism evidence="2">
    <name type="scientific">Campylobacter sp. CCS1377</name>
    <dbReference type="NCBI Taxonomy" id="3158229"/>
    <lineage>
        <taxon>Bacteria</taxon>
        <taxon>Pseudomonadati</taxon>
        <taxon>Campylobacterota</taxon>
        <taxon>Epsilonproteobacteria</taxon>
        <taxon>Campylobacterales</taxon>
        <taxon>Campylobacteraceae</taxon>
        <taxon>Campylobacter</taxon>
    </lineage>
</organism>
<dbReference type="RefSeq" id="WP_134238396.1">
    <property type="nucleotide sequence ID" value="NZ_CP155620.1"/>
</dbReference>
<evidence type="ECO:0000313" key="2">
    <source>
        <dbReference type="EMBL" id="XBJ29819.1"/>
    </source>
</evidence>
<dbReference type="EMBL" id="CP155620">
    <property type="protein sequence ID" value="XBJ29819.1"/>
    <property type="molecule type" value="Genomic_DNA"/>
</dbReference>
<dbReference type="PANTHER" id="PTHR33677">
    <property type="entry name" value="TRANSCRIPTIONAL REPRESSOR FRMR-RELATED"/>
    <property type="match status" value="1"/>
</dbReference>
<dbReference type="PANTHER" id="PTHR33677:SF3">
    <property type="entry name" value="COPPER-SENSING TRANSCRIPTIONAL REPRESSOR RICR"/>
    <property type="match status" value="1"/>
</dbReference>
<protein>
    <submittedName>
        <fullName evidence="2">Metal-sensing transcriptional repressor</fullName>
    </submittedName>
</protein>
<dbReference type="InterPro" id="IPR003735">
    <property type="entry name" value="Metal_Tscrpt_repr"/>
</dbReference>
<dbReference type="InterPro" id="IPR038390">
    <property type="entry name" value="Metal_Tscrpt_repr_sf"/>
</dbReference>
<reference evidence="2" key="1">
    <citation type="submission" date="2024-05" db="EMBL/GenBank/DDBJ databases">
        <title>Campylobacter coli isolated from environmental waters in Slovenia.</title>
        <authorList>
            <person name="Zautner A.E."/>
            <person name="Bunk B."/>
            <person name="Riedel T."/>
            <person name="Sproeer C."/>
        </authorList>
    </citation>
    <scope>NUCLEOTIDE SEQUENCE</scope>
    <source>
        <strain evidence="2">CCS1377</strain>
    </source>
</reference>
<dbReference type="Gene3D" id="1.20.58.1000">
    <property type="entry name" value="Metal-sensitive repressor, helix protomer"/>
    <property type="match status" value="1"/>
</dbReference>
<accession>A0AAU7EA96</accession>
<evidence type="ECO:0000256" key="1">
    <source>
        <dbReference type="ARBA" id="ARBA00005260"/>
    </source>
</evidence>